<dbReference type="Pfam" id="PF04203">
    <property type="entry name" value="Sortase"/>
    <property type="match status" value="1"/>
</dbReference>
<dbReference type="SUPFAM" id="SSF63817">
    <property type="entry name" value="Sortase"/>
    <property type="match status" value="1"/>
</dbReference>
<keyword evidence="3" id="KW-0732">Signal</keyword>
<accession>A0A239J3M4</accession>
<evidence type="ECO:0000256" key="3">
    <source>
        <dbReference type="SAM" id="SignalP"/>
    </source>
</evidence>
<dbReference type="Gene3D" id="2.40.260.10">
    <property type="entry name" value="Sortase"/>
    <property type="match status" value="1"/>
</dbReference>
<evidence type="ECO:0000256" key="2">
    <source>
        <dbReference type="SAM" id="MobiDB-lite"/>
    </source>
</evidence>
<feature type="region of interest" description="Disordered" evidence="2">
    <location>
        <begin position="41"/>
        <end position="62"/>
    </location>
</feature>
<dbReference type="InterPro" id="IPR005754">
    <property type="entry name" value="Sortase"/>
</dbReference>
<evidence type="ECO:0000313" key="5">
    <source>
        <dbReference type="Proteomes" id="UP000198373"/>
    </source>
</evidence>
<reference evidence="5" key="1">
    <citation type="submission" date="2017-06" db="EMBL/GenBank/DDBJ databases">
        <authorList>
            <person name="Varghese N."/>
            <person name="Submissions S."/>
        </authorList>
    </citation>
    <scope>NUCLEOTIDE SEQUENCE [LARGE SCALE GENOMIC DNA]</scope>
    <source>
        <strain evidence="5">DSM 46839</strain>
    </source>
</reference>
<protein>
    <submittedName>
        <fullName evidence="4">Sortase family protein</fullName>
    </submittedName>
</protein>
<keyword evidence="5" id="KW-1185">Reference proteome</keyword>
<evidence type="ECO:0000313" key="4">
    <source>
        <dbReference type="EMBL" id="SNT00409.1"/>
    </source>
</evidence>
<name>A0A239J3M4_9ACTN</name>
<keyword evidence="1" id="KW-0378">Hydrolase</keyword>
<proteinExistence type="predicted"/>
<gene>
    <name evidence="4" type="ORF">SAMN06893096_112120</name>
</gene>
<dbReference type="InterPro" id="IPR042001">
    <property type="entry name" value="Sortase_F"/>
</dbReference>
<dbReference type="Proteomes" id="UP000198373">
    <property type="component" value="Unassembled WGS sequence"/>
</dbReference>
<dbReference type="EMBL" id="FZOO01000012">
    <property type="protein sequence ID" value="SNT00409.1"/>
    <property type="molecule type" value="Genomic_DNA"/>
</dbReference>
<dbReference type="AlphaFoldDB" id="A0A239J3M4"/>
<evidence type="ECO:0000256" key="1">
    <source>
        <dbReference type="ARBA" id="ARBA00022801"/>
    </source>
</evidence>
<feature type="signal peptide" evidence="3">
    <location>
        <begin position="1"/>
        <end position="20"/>
    </location>
</feature>
<organism evidence="4 5">
    <name type="scientific">Geodermatophilus pulveris</name>
    <dbReference type="NCBI Taxonomy" id="1564159"/>
    <lineage>
        <taxon>Bacteria</taxon>
        <taxon>Bacillati</taxon>
        <taxon>Actinomycetota</taxon>
        <taxon>Actinomycetes</taxon>
        <taxon>Geodermatophilales</taxon>
        <taxon>Geodermatophilaceae</taxon>
        <taxon>Geodermatophilus</taxon>
    </lineage>
</organism>
<feature type="chain" id="PRO_5012308760" evidence="3">
    <location>
        <begin position="21"/>
        <end position="223"/>
    </location>
</feature>
<dbReference type="GO" id="GO:0016787">
    <property type="term" value="F:hydrolase activity"/>
    <property type="evidence" value="ECO:0007669"/>
    <property type="project" value="UniProtKB-KW"/>
</dbReference>
<sequence length="223" mass="22674">MRPAAAVAALGVAVAVGVPAAWQLTREPAAAGAPIEQVLAEPGRPVSSGPTTAPAGPGPLPPVTVRDAAPTVAAAAPAPARLRVPGLGIDAPVDPVGVRDDGQMAIPDDVDRVGWYRFGPVPGDAGSAVVAGHVDDREQGLGELAPLRTADVGTEVEVTDAAGTATRWRVASREEVVKQALPLDRLFAREGAPRLVVVTCGGEFLPEYGSYESNVVVIAEPVP</sequence>
<dbReference type="OrthoDB" id="525039at2"/>
<dbReference type="CDD" id="cd05829">
    <property type="entry name" value="Sortase_F"/>
    <property type="match status" value="1"/>
</dbReference>
<dbReference type="InterPro" id="IPR023365">
    <property type="entry name" value="Sortase_dom-sf"/>
</dbReference>